<dbReference type="PANTHER" id="PTHR43044">
    <property type="match status" value="1"/>
</dbReference>
<evidence type="ECO:0000256" key="1">
    <source>
        <dbReference type="SAM" id="Phobius"/>
    </source>
</evidence>
<name>A0A139BT27_9PROT</name>
<proteinExistence type="predicted"/>
<dbReference type="AlphaFoldDB" id="A0A139BT27"/>
<feature type="transmembrane region" description="Helical" evidence="1">
    <location>
        <begin position="276"/>
        <end position="296"/>
    </location>
</feature>
<dbReference type="PANTHER" id="PTHR43044:SF1">
    <property type="entry name" value="QUINOL:CYTOCHROME C OXIDOREDUCTASE QUINONE-BINDING SUBUNIT 2"/>
    <property type="match status" value="1"/>
</dbReference>
<reference evidence="2 3" key="2">
    <citation type="submission" date="2016-03" db="EMBL/GenBank/DDBJ databases">
        <title>New uncultured bacterium of the family Gallionellaceae from acid mine drainage: description and reconstruction of genome based on metagenomic analysis of microbial community.</title>
        <authorList>
            <person name="Kadnikov V."/>
            <person name="Ivasenko D."/>
            <person name="Beletsky A."/>
            <person name="Mardanov A."/>
            <person name="Danilova E."/>
            <person name="Pimenov N."/>
            <person name="Karnachuk O."/>
            <person name="Ravin N."/>
        </authorList>
    </citation>
    <scope>NUCLEOTIDE SEQUENCE [LARGE SCALE GENOMIC DNA]</scope>
    <source>
        <strain evidence="2">ShG14-8</strain>
    </source>
</reference>
<keyword evidence="1" id="KW-1133">Transmembrane helix</keyword>
<comment type="caution">
    <text evidence="2">The sequence shown here is derived from an EMBL/GenBank/DDBJ whole genome shotgun (WGS) entry which is preliminary data.</text>
</comment>
<sequence length="338" mass="38685">MFSFSNWSVLTVNFLVVLYLALGGVTLCAVLHLVGARWRYQIRLLASSLFALFPLAFVLLIVLLANGASTFPWLKETGEHARHLSGWHNYTFLVAREVLGMLLVMTLHWIFIKRQAVSERSAEDAARFHRIACWIPYVYVLYGTMVGWDFEMTMLPSWESAIYGMQHFVSNFGMFLSFLVIWIYTLNSRGKLVHPVETYVYNYLAQMLLAFTLLWVYTFFAQYLTIWYGNLPYERNRVDAMQNGDYTLIWWAMIALKLVIPFSTLTFPYTRHHVKATVAVATCIIIGTLFERFVWIGGSNGGVGTYPLLAAIVVSGVVATIGFYLVRMRLQSIQLVKG</sequence>
<reference evidence="2 3" key="1">
    <citation type="submission" date="2016-02" db="EMBL/GenBank/DDBJ databases">
        <authorList>
            <person name="Wen L."/>
            <person name="He K."/>
            <person name="Yang H."/>
        </authorList>
    </citation>
    <scope>NUCLEOTIDE SEQUENCE [LARGE SCALE GENOMIC DNA]</scope>
    <source>
        <strain evidence="2">ShG14-8</strain>
    </source>
</reference>
<dbReference type="EMBL" id="LSLI01000042">
    <property type="protein sequence ID" value="KXS32098.1"/>
    <property type="molecule type" value="Genomic_DNA"/>
</dbReference>
<evidence type="ECO:0000313" key="3">
    <source>
        <dbReference type="Proteomes" id="UP000070578"/>
    </source>
</evidence>
<keyword evidence="1" id="KW-0812">Transmembrane</keyword>
<feature type="transmembrane region" description="Helical" evidence="1">
    <location>
        <begin position="168"/>
        <end position="186"/>
    </location>
</feature>
<feature type="transmembrane region" description="Helical" evidence="1">
    <location>
        <begin position="87"/>
        <end position="111"/>
    </location>
</feature>
<gene>
    <name evidence="2" type="ORF">AWT59_1782</name>
</gene>
<organism evidence="2 3">
    <name type="scientific">Candidatus Gallionella acididurans</name>
    <dbReference type="NCBI Taxonomy" id="1796491"/>
    <lineage>
        <taxon>Bacteria</taxon>
        <taxon>Pseudomonadati</taxon>
        <taxon>Pseudomonadota</taxon>
        <taxon>Betaproteobacteria</taxon>
        <taxon>Nitrosomonadales</taxon>
        <taxon>Gallionellaceae</taxon>
        <taxon>Gallionella</taxon>
    </lineage>
</organism>
<feature type="transmembrane region" description="Helical" evidence="1">
    <location>
        <begin position="12"/>
        <end position="34"/>
    </location>
</feature>
<evidence type="ECO:0000313" key="2">
    <source>
        <dbReference type="EMBL" id="KXS32098.1"/>
    </source>
</evidence>
<keyword evidence="1" id="KW-0472">Membrane</keyword>
<dbReference type="Proteomes" id="UP000070578">
    <property type="component" value="Unassembled WGS sequence"/>
</dbReference>
<feature type="transmembrane region" description="Helical" evidence="1">
    <location>
        <begin position="131"/>
        <end position="148"/>
    </location>
</feature>
<feature type="transmembrane region" description="Helical" evidence="1">
    <location>
        <begin position="308"/>
        <end position="326"/>
    </location>
</feature>
<feature type="transmembrane region" description="Helical" evidence="1">
    <location>
        <begin position="207"/>
        <end position="228"/>
    </location>
</feature>
<accession>A0A139BT27</accession>
<feature type="transmembrane region" description="Helical" evidence="1">
    <location>
        <begin position="46"/>
        <end position="67"/>
    </location>
</feature>
<feature type="transmembrane region" description="Helical" evidence="1">
    <location>
        <begin position="248"/>
        <end position="269"/>
    </location>
</feature>
<protein>
    <submittedName>
        <fullName evidence="2">Alternative complex III, subunit ActF</fullName>
    </submittedName>
</protein>